<dbReference type="Pfam" id="PF08240">
    <property type="entry name" value="ADH_N"/>
    <property type="match status" value="1"/>
</dbReference>
<dbReference type="AlphaFoldDB" id="A0A6T9Y4I3"/>
<keyword evidence="1" id="KW-0521">NADP</keyword>
<dbReference type="CDD" id="cd05276">
    <property type="entry name" value="p53_inducible_oxidoreductase"/>
    <property type="match status" value="1"/>
</dbReference>
<dbReference type="SUPFAM" id="SSF50129">
    <property type="entry name" value="GroES-like"/>
    <property type="match status" value="1"/>
</dbReference>
<dbReference type="PANTHER" id="PTHR48106">
    <property type="entry name" value="QUINONE OXIDOREDUCTASE PIG3-RELATED"/>
    <property type="match status" value="1"/>
</dbReference>
<dbReference type="InterPro" id="IPR036291">
    <property type="entry name" value="NAD(P)-bd_dom_sf"/>
</dbReference>
<gene>
    <name evidence="4" type="ORF">ALFOR1_30536</name>
</gene>
<dbReference type="Pfam" id="PF00107">
    <property type="entry name" value="ADH_zinc_N"/>
    <property type="match status" value="1"/>
</dbReference>
<feature type="domain" description="Enoyl reductase (ER)" evidence="3">
    <location>
        <begin position="13"/>
        <end position="326"/>
    </location>
</feature>
<dbReference type="SUPFAM" id="SSF51735">
    <property type="entry name" value="NAD(P)-binding Rossmann-fold domains"/>
    <property type="match status" value="1"/>
</dbReference>
<dbReference type="GO" id="GO:0016651">
    <property type="term" value="F:oxidoreductase activity, acting on NAD(P)H"/>
    <property type="evidence" value="ECO:0007669"/>
    <property type="project" value="TreeGrafter"/>
</dbReference>
<evidence type="ECO:0000259" key="3">
    <source>
        <dbReference type="SMART" id="SM00829"/>
    </source>
</evidence>
<dbReference type="InterPro" id="IPR020843">
    <property type="entry name" value="ER"/>
</dbReference>
<accession>A0A6T9Y4I3</accession>
<protein>
    <submittedName>
        <fullName evidence="4">Putative NAD(P)H quinone oxidoreductase, PIG3 family</fullName>
    </submittedName>
</protein>
<dbReference type="Gene3D" id="3.40.50.720">
    <property type="entry name" value="NAD(P)-binding Rossmann-like Domain"/>
    <property type="match status" value="1"/>
</dbReference>
<dbReference type="SMART" id="SM00829">
    <property type="entry name" value="PKS_ER"/>
    <property type="match status" value="1"/>
</dbReference>
<reference evidence="4 5" key="1">
    <citation type="submission" date="2020-06" db="EMBL/GenBank/DDBJ databases">
        <authorList>
            <person name="Duchaud E."/>
        </authorList>
    </citation>
    <scope>NUCLEOTIDE SEQUENCE [LARGE SCALE GENOMIC DNA]</scope>
    <source>
        <strain evidence="4">Alteromonas fortis</strain>
    </source>
</reference>
<dbReference type="Gene3D" id="3.90.180.10">
    <property type="entry name" value="Medium-chain alcohol dehydrogenases, catalytic domain"/>
    <property type="match status" value="1"/>
</dbReference>
<dbReference type="InterPro" id="IPR013154">
    <property type="entry name" value="ADH-like_N"/>
</dbReference>
<dbReference type="GO" id="GO:0070402">
    <property type="term" value="F:NADPH binding"/>
    <property type="evidence" value="ECO:0007669"/>
    <property type="project" value="TreeGrafter"/>
</dbReference>
<dbReference type="PANTHER" id="PTHR48106:SF18">
    <property type="entry name" value="QUINONE OXIDOREDUCTASE PIG3"/>
    <property type="match status" value="1"/>
</dbReference>
<dbReference type="InterPro" id="IPR014189">
    <property type="entry name" value="Quinone_OxRdtase_PIG3"/>
</dbReference>
<dbReference type="Proteomes" id="UP000509458">
    <property type="component" value="Chromosome"/>
</dbReference>
<dbReference type="InterPro" id="IPR011032">
    <property type="entry name" value="GroES-like_sf"/>
</dbReference>
<evidence type="ECO:0000313" key="5">
    <source>
        <dbReference type="Proteomes" id="UP000509458"/>
    </source>
</evidence>
<evidence type="ECO:0000256" key="1">
    <source>
        <dbReference type="ARBA" id="ARBA00022857"/>
    </source>
</evidence>
<organism evidence="4 5">
    <name type="scientific">Alteromonas macleodii</name>
    <name type="common">Pseudoalteromonas macleodii</name>
    <dbReference type="NCBI Taxonomy" id="28108"/>
    <lineage>
        <taxon>Bacteria</taxon>
        <taxon>Pseudomonadati</taxon>
        <taxon>Pseudomonadota</taxon>
        <taxon>Gammaproteobacteria</taxon>
        <taxon>Alteromonadales</taxon>
        <taxon>Alteromonadaceae</taxon>
        <taxon>Alteromonas/Salinimonas group</taxon>
        <taxon>Alteromonas</taxon>
    </lineage>
</organism>
<sequence length="328" mass="36024">MQSMRYVDFEKGCRPSELTVKECEGLSLTSGKVKVEVKAFGVNRADTLQRQGNYPPPPGESEILGLEVAGVVIEVASDVSTFKEGDEVFGLVAGGGYATEVIVNPAHLMIMPKGMRFFEAAGLAEVFLTAFQCLRTIAHIKPAERALIHGGASGVGLAATQLCRYWGVHSAVTASSQDKLNLCENNGAEHLINYKQQKFDDVLKKVWPEGVDMVLDMVGGDYLNRNLKVLKQDGKVVYLAMLAGRYADNLDMALLLGKRASIIGTTLRNRSDDYKADLIRDFSNVCLPAFENKEINVNIDTHYSINDIDKPHARLENNDTQGKLVISW</sequence>
<evidence type="ECO:0000256" key="2">
    <source>
        <dbReference type="ARBA" id="ARBA00023002"/>
    </source>
</evidence>
<name>A0A6T9Y4I3_ALTMA</name>
<dbReference type="EMBL" id="LR812090">
    <property type="protein sequence ID" value="CAB9493612.1"/>
    <property type="molecule type" value="Genomic_DNA"/>
</dbReference>
<dbReference type="NCBIfam" id="TIGR02824">
    <property type="entry name" value="quinone_pig3"/>
    <property type="match status" value="1"/>
</dbReference>
<evidence type="ECO:0000313" key="4">
    <source>
        <dbReference type="EMBL" id="CAB9493612.1"/>
    </source>
</evidence>
<dbReference type="InterPro" id="IPR013149">
    <property type="entry name" value="ADH-like_C"/>
</dbReference>
<proteinExistence type="predicted"/>
<keyword evidence="2" id="KW-0560">Oxidoreductase</keyword>